<reference evidence="8 9" key="1">
    <citation type="journal article" date="2015" name="Genome Biol. Evol.">
        <title>Comparative Genomics of a Bacterivorous Green Alga Reveals Evolutionary Causalities and Consequences of Phago-Mixotrophic Mode of Nutrition.</title>
        <authorList>
            <person name="Burns J.A."/>
            <person name="Paasch A."/>
            <person name="Narechania A."/>
            <person name="Kim E."/>
        </authorList>
    </citation>
    <scope>NUCLEOTIDE SEQUENCE [LARGE SCALE GENOMIC DNA]</scope>
    <source>
        <strain evidence="8 9">PLY_AMNH</strain>
    </source>
</reference>
<dbReference type="Proteomes" id="UP001190700">
    <property type="component" value="Unassembled WGS sequence"/>
</dbReference>
<dbReference type="GO" id="GO:0008270">
    <property type="term" value="F:zinc ion binding"/>
    <property type="evidence" value="ECO:0007669"/>
    <property type="project" value="UniProtKB-KW"/>
</dbReference>
<keyword evidence="9" id="KW-1185">Reference proteome</keyword>
<dbReference type="Pfam" id="PF05699">
    <property type="entry name" value="Dimer_Tnp_hAT"/>
    <property type="match status" value="1"/>
</dbReference>
<feature type="domain" description="Chromo" evidence="7">
    <location>
        <begin position="45"/>
        <end position="98"/>
    </location>
</feature>
<dbReference type="PANTHER" id="PTHR46481">
    <property type="entry name" value="ZINC FINGER BED DOMAIN-CONTAINING PROTEIN 4"/>
    <property type="match status" value="1"/>
</dbReference>
<evidence type="ECO:0000256" key="1">
    <source>
        <dbReference type="ARBA" id="ARBA00004123"/>
    </source>
</evidence>
<name>A0AAE0GGP4_9CHLO</name>
<organism evidence="8 9">
    <name type="scientific">Cymbomonas tetramitiformis</name>
    <dbReference type="NCBI Taxonomy" id="36881"/>
    <lineage>
        <taxon>Eukaryota</taxon>
        <taxon>Viridiplantae</taxon>
        <taxon>Chlorophyta</taxon>
        <taxon>Pyramimonadophyceae</taxon>
        <taxon>Pyramimonadales</taxon>
        <taxon>Pyramimonadaceae</taxon>
        <taxon>Cymbomonas</taxon>
    </lineage>
</organism>
<dbReference type="InterPro" id="IPR008906">
    <property type="entry name" value="HATC_C_dom"/>
</dbReference>
<evidence type="ECO:0000313" key="9">
    <source>
        <dbReference type="Proteomes" id="UP001190700"/>
    </source>
</evidence>
<evidence type="ECO:0000259" key="7">
    <source>
        <dbReference type="PROSITE" id="PS50013"/>
    </source>
</evidence>
<dbReference type="SUPFAM" id="SSF53098">
    <property type="entry name" value="Ribonuclease H-like"/>
    <property type="match status" value="1"/>
</dbReference>
<dbReference type="PANTHER" id="PTHR46481:SF10">
    <property type="entry name" value="ZINC FINGER BED DOMAIN-CONTAINING PROTEIN 39"/>
    <property type="match status" value="1"/>
</dbReference>
<keyword evidence="3" id="KW-0863">Zinc-finger</keyword>
<accession>A0AAE0GGP4</accession>
<dbReference type="SMART" id="SM00298">
    <property type="entry name" value="CHROMO"/>
    <property type="match status" value="1"/>
</dbReference>
<keyword evidence="2" id="KW-0479">Metal-binding</keyword>
<evidence type="ECO:0000256" key="6">
    <source>
        <dbReference type="SAM" id="MobiDB-lite"/>
    </source>
</evidence>
<feature type="region of interest" description="Disordered" evidence="6">
    <location>
        <begin position="1"/>
        <end position="33"/>
    </location>
</feature>
<dbReference type="AlphaFoldDB" id="A0AAE0GGP4"/>
<comment type="subcellular location">
    <subcellularLocation>
        <location evidence="1">Nucleus</location>
    </subcellularLocation>
</comment>
<gene>
    <name evidence="8" type="ORF">CYMTET_14389</name>
</gene>
<dbReference type="SUPFAM" id="SSF54160">
    <property type="entry name" value="Chromo domain-like"/>
    <property type="match status" value="1"/>
</dbReference>
<evidence type="ECO:0000256" key="3">
    <source>
        <dbReference type="ARBA" id="ARBA00022771"/>
    </source>
</evidence>
<dbReference type="InterPro" id="IPR023780">
    <property type="entry name" value="Chromo_domain"/>
</dbReference>
<protein>
    <recommendedName>
        <fullName evidence="7">Chromo domain-containing protein</fullName>
    </recommendedName>
</protein>
<dbReference type="Gene3D" id="2.40.50.40">
    <property type="match status" value="1"/>
</dbReference>
<dbReference type="Pfam" id="PF00385">
    <property type="entry name" value="Chromo"/>
    <property type="match status" value="1"/>
</dbReference>
<feature type="compositionally biased region" description="Basic residues" evidence="6">
    <location>
        <begin position="1"/>
        <end position="13"/>
    </location>
</feature>
<evidence type="ECO:0000313" key="8">
    <source>
        <dbReference type="EMBL" id="KAK3277620.1"/>
    </source>
</evidence>
<proteinExistence type="predicted"/>
<dbReference type="InterPro" id="IPR016197">
    <property type="entry name" value="Chromo-like_dom_sf"/>
</dbReference>
<evidence type="ECO:0000256" key="2">
    <source>
        <dbReference type="ARBA" id="ARBA00022723"/>
    </source>
</evidence>
<sequence length="762" mass="84694">MGRRAATKSKKSQPVKTRLPALGKGPIKRTPRHEFDHRDNAENIYDVECIIAERSVKVNGLTVEEWLIRWKGCSDSHDTWEPIENLAGLEDDIAQFRNAKSEQRPLKLGKRRRRTPFDDTTPVAVAATPGESAAAPGYSTGVTATTAEAEDDCVEEDESEHAILRPAMRGRRIAKVWSYFNEIICPTTDKPMGLQCAIAGCAARLACTTNTTNARQHLSHVHKDHLAELEAEEFENAAVAEASATPRVQSVINSGGSSWPPGKRDQLTSKVVNWLCKRARPLSLPERDTELKDVLLFASGGGYTMPSAHNVVRQLCVLSGKALASDRAKIFKLIAAGVSPSTAIDIWSENGIALLGILLYFWSAGANTVEELLVRAVPFGEIAHTGEEIDHATKDALALVGVGKYEFQSAAESPNNSMTVLTDNVRDCLHKAVADGASNVQKGLADFETHPCPVHHVSAMGMVPPQQKALQMFDVESLQLNLSTDEAGSTYRDFQMDLSDWEVVEQSIPVLRPVFHYTRIIQGTKYVTMSLVLPMTAWLIEFELSPTVDITLANNSVLKHKELLHGVQTAREAMHRDFVRRWVYELDESILEDYVVATLLDPRWKNWQFEGCNIFDNGDMTSHRAFGYLRTAWTNFKPSNVEPIAPVSKPVSGNFGESSFMRKKTDPRVTQPERVVRDQLDSYLALPQEPNEDGFDVMLWWNRNAATLPDVYRMARQFLGCPATTAGVERAFSAAGKMHDDLRKNTSEGTLEHMLRVRMSTD</sequence>
<dbReference type="CDD" id="cd00024">
    <property type="entry name" value="CD_CSD"/>
    <property type="match status" value="1"/>
</dbReference>
<dbReference type="InterPro" id="IPR052035">
    <property type="entry name" value="ZnF_BED_domain_contain"/>
</dbReference>
<evidence type="ECO:0000256" key="5">
    <source>
        <dbReference type="ARBA" id="ARBA00023242"/>
    </source>
</evidence>
<dbReference type="PROSITE" id="PS50013">
    <property type="entry name" value="CHROMO_2"/>
    <property type="match status" value="1"/>
</dbReference>
<keyword evidence="5" id="KW-0539">Nucleus</keyword>
<dbReference type="InterPro" id="IPR000953">
    <property type="entry name" value="Chromo/chromo_shadow_dom"/>
</dbReference>
<evidence type="ECO:0000256" key="4">
    <source>
        <dbReference type="ARBA" id="ARBA00022833"/>
    </source>
</evidence>
<dbReference type="InterPro" id="IPR012337">
    <property type="entry name" value="RNaseH-like_sf"/>
</dbReference>
<dbReference type="GO" id="GO:0005634">
    <property type="term" value="C:nucleus"/>
    <property type="evidence" value="ECO:0007669"/>
    <property type="project" value="UniProtKB-SubCell"/>
</dbReference>
<keyword evidence="4" id="KW-0862">Zinc</keyword>
<dbReference type="EMBL" id="LGRX02006008">
    <property type="protein sequence ID" value="KAK3277620.1"/>
    <property type="molecule type" value="Genomic_DNA"/>
</dbReference>
<dbReference type="GO" id="GO:0046983">
    <property type="term" value="F:protein dimerization activity"/>
    <property type="evidence" value="ECO:0007669"/>
    <property type="project" value="InterPro"/>
</dbReference>
<comment type="caution">
    <text evidence="8">The sequence shown here is derived from an EMBL/GenBank/DDBJ whole genome shotgun (WGS) entry which is preliminary data.</text>
</comment>